<comment type="caution">
    <text evidence="1">The sequence shown here is derived from an EMBL/GenBank/DDBJ whole genome shotgun (WGS) entry which is preliminary data.</text>
</comment>
<gene>
    <name evidence="1" type="ORF">CWI82_01040</name>
</gene>
<evidence type="ECO:0000313" key="2">
    <source>
        <dbReference type="Proteomes" id="UP000293092"/>
    </source>
</evidence>
<name>A0ACD2HH91_9GAMM</name>
<dbReference type="Proteomes" id="UP000293092">
    <property type="component" value="Unassembled WGS sequence"/>
</dbReference>
<sequence>MLKKIVTLVCLALLIFAPITAHSTSVAKQFQAAGSCFQSFPTYDAWIDLIRERNGWLKAWLISWRYDEDRFNDAVASVDCTVGVYRSFDGTSVQAFVVKPKHSPMSKPLPMVLYNRGGNQGFGAITLAQLLDFIIPLSKKGYVVAATQYRGGSPRSEGVDEFGGRDVEDVLALGEIIADMPETNDNQRFMLGISRGAMNTFMALRDAPQNVIEKYRAVAVVGGLVDLVDMKKFRPEMERVYRALIPDYSSKEAEQLYTRSASLWPERLPRHVAVLQIHGEDDERVSVQSARTFSKRLDANIESHHLKVFAGENHMIRGEREVVVATIDNWFKRHLNKAQSRSELPLNTKAVVKSITSND</sequence>
<reference evidence="1" key="1">
    <citation type="submission" date="2017-11" db="EMBL/GenBank/DDBJ databases">
        <title>Comparative genomic and phylogenomic analyses of the family Idiomarinaceae.</title>
        <authorList>
            <person name="Liu Y."/>
            <person name="Shao Z."/>
        </authorList>
    </citation>
    <scope>NUCLEOTIDE SEQUENCE</scope>
    <source>
        <strain evidence="1">PIN1</strain>
    </source>
</reference>
<protein>
    <submittedName>
        <fullName evidence="1">Uncharacterized protein</fullName>
    </submittedName>
</protein>
<keyword evidence="2" id="KW-1185">Reference proteome</keyword>
<proteinExistence type="predicted"/>
<dbReference type="EMBL" id="PIQJ01000001">
    <property type="protein sequence ID" value="RZQ55930.1"/>
    <property type="molecule type" value="Genomic_DNA"/>
</dbReference>
<accession>A0ACD2HH91</accession>
<evidence type="ECO:0000313" key="1">
    <source>
        <dbReference type="EMBL" id="RZQ55930.1"/>
    </source>
</evidence>
<organism evidence="1 2">
    <name type="scientific">Pseudidiomarina tainanensis</name>
    <dbReference type="NCBI Taxonomy" id="502365"/>
    <lineage>
        <taxon>Bacteria</taxon>
        <taxon>Pseudomonadati</taxon>
        <taxon>Pseudomonadota</taxon>
        <taxon>Gammaproteobacteria</taxon>
        <taxon>Alteromonadales</taxon>
        <taxon>Idiomarinaceae</taxon>
        <taxon>Pseudidiomarina</taxon>
    </lineage>
</organism>